<dbReference type="Pfam" id="PF00096">
    <property type="entry name" value="zf-C2H2"/>
    <property type="match status" value="3"/>
</dbReference>
<feature type="domain" description="C2H2-type" evidence="6">
    <location>
        <begin position="383"/>
        <end position="407"/>
    </location>
</feature>
<dbReference type="PROSITE" id="PS00028">
    <property type="entry name" value="ZINC_FINGER_C2H2_1"/>
    <property type="match status" value="5"/>
</dbReference>
<dbReference type="Gene3D" id="3.30.160.60">
    <property type="entry name" value="Classic Zinc Finger"/>
    <property type="match status" value="3"/>
</dbReference>
<organism evidence="7 8">
    <name type="scientific">Orchesella cincta</name>
    <name type="common">Springtail</name>
    <name type="synonym">Podura cincta</name>
    <dbReference type="NCBI Taxonomy" id="48709"/>
    <lineage>
        <taxon>Eukaryota</taxon>
        <taxon>Metazoa</taxon>
        <taxon>Ecdysozoa</taxon>
        <taxon>Arthropoda</taxon>
        <taxon>Hexapoda</taxon>
        <taxon>Collembola</taxon>
        <taxon>Entomobryomorpha</taxon>
        <taxon>Entomobryoidea</taxon>
        <taxon>Orchesellidae</taxon>
        <taxon>Orchesellinae</taxon>
        <taxon>Orchesella</taxon>
    </lineage>
</organism>
<dbReference type="GO" id="GO:0000981">
    <property type="term" value="F:DNA-binding transcription factor activity, RNA polymerase II-specific"/>
    <property type="evidence" value="ECO:0007669"/>
    <property type="project" value="TreeGrafter"/>
</dbReference>
<protein>
    <submittedName>
        <fullName evidence="7">Krueppel-like factor 3</fullName>
    </submittedName>
</protein>
<feature type="compositionally biased region" description="Basic residues" evidence="5">
    <location>
        <begin position="275"/>
        <end position="296"/>
    </location>
</feature>
<evidence type="ECO:0000256" key="5">
    <source>
        <dbReference type="SAM" id="MobiDB-lite"/>
    </source>
</evidence>
<dbReference type="EMBL" id="LJIJ01001949">
    <property type="protein sequence ID" value="ODM90466.1"/>
    <property type="molecule type" value="Genomic_DNA"/>
</dbReference>
<gene>
    <name evidence="7" type="ORF">Ocin01_16217</name>
</gene>
<dbReference type="SUPFAM" id="SSF57667">
    <property type="entry name" value="beta-beta-alpha zinc fingers"/>
    <property type="match status" value="2"/>
</dbReference>
<evidence type="ECO:0000313" key="8">
    <source>
        <dbReference type="Proteomes" id="UP000094527"/>
    </source>
</evidence>
<evidence type="ECO:0000256" key="2">
    <source>
        <dbReference type="ARBA" id="ARBA00022771"/>
    </source>
</evidence>
<evidence type="ECO:0000256" key="4">
    <source>
        <dbReference type="PROSITE-ProRule" id="PRU00042"/>
    </source>
</evidence>
<name>A0A1D2MBT9_ORCCI</name>
<dbReference type="SMART" id="SM00355">
    <property type="entry name" value="ZnF_C2H2"/>
    <property type="match status" value="6"/>
</dbReference>
<feature type="domain" description="C2H2-type" evidence="6">
    <location>
        <begin position="162"/>
        <end position="191"/>
    </location>
</feature>
<reference evidence="7 8" key="1">
    <citation type="journal article" date="2016" name="Genome Biol. Evol.">
        <title>Gene Family Evolution Reflects Adaptation to Soil Environmental Stressors in the Genome of the Collembolan Orchesella cincta.</title>
        <authorList>
            <person name="Faddeeva-Vakhrusheva A."/>
            <person name="Derks M.F."/>
            <person name="Anvar S.Y."/>
            <person name="Agamennone V."/>
            <person name="Suring W."/>
            <person name="Smit S."/>
            <person name="van Straalen N.M."/>
            <person name="Roelofs D."/>
        </authorList>
    </citation>
    <scope>NUCLEOTIDE SEQUENCE [LARGE SCALE GENOMIC DNA]</scope>
    <source>
        <tissue evidence="7">Mixed pool</tissue>
    </source>
</reference>
<dbReference type="OrthoDB" id="4748970at2759"/>
<feature type="compositionally biased region" description="Low complexity" evidence="5">
    <location>
        <begin position="297"/>
        <end position="311"/>
    </location>
</feature>
<dbReference type="InterPro" id="IPR036236">
    <property type="entry name" value="Znf_C2H2_sf"/>
</dbReference>
<keyword evidence="3" id="KW-0862">Zinc</keyword>
<feature type="domain" description="C2H2-type" evidence="6">
    <location>
        <begin position="353"/>
        <end position="382"/>
    </location>
</feature>
<evidence type="ECO:0000313" key="7">
    <source>
        <dbReference type="EMBL" id="ODM90466.1"/>
    </source>
</evidence>
<feature type="region of interest" description="Disordered" evidence="5">
    <location>
        <begin position="274"/>
        <end position="315"/>
    </location>
</feature>
<comment type="caution">
    <text evidence="7">The sequence shown here is derived from an EMBL/GenBank/DDBJ whole genome shotgun (WGS) entry which is preliminary data.</text>
</comment>
<dbReference type="GO" id="GO:0008270">
    <property type="term" value="F:zinc ion binding"/>
    <property type="evidence" value="ECO:0007669"/>
    <property type="project" value="UniProtKB-KW"/>
</dbReference>
<accession>A0A1D2MBT9</accession>
<feature type="domain" description="C2H2-type" evidence="6">
    <location>
        <begin position="323"/>
        <end position="352"/>
    </location>
</feature>
<feature type="domain" description="C2H2-type" evidence="6">
    <location>
        <begin position="254"/>
        <end position="281"/>
    </location>
</feature>
<sequence length="407" mass="46814">MEYSSKADIGYSEVVIKVDEVELENDDDDDYEEPWFTPSEEASTTFYVNGGEEFLEDPLLITEDEKSLRLIDQQGATEAIPVQLRCSNGLHQIELPTTETTTASSQSNPKVVYKCTPCDKYFETCQPFRHHMFWAHDKVFMTKSTCMSSIEHTSTIPTNDLYICPELECNVHCATKPELIKHISSHRNNEPVDSTHAPSDLTRIPDDRSFGCQPQPENAAIETSPVTAVQASPCSRISCDPFFHQRLEENDYHYVCSHCPFKSTNHTALYEHAKIHSKRERVTKTKRKKANRKRKPSLLSSSISKSTSINKLDTKSISKQRNHKCDVEGCEKSYVKSSHLTAHKRTHTGEKPYKCSWEGCSWKFARSDELTRHYRKHTGQRPYQCKQCSRSFFRSDHLALHMKRHLE</sequence>
<evidence type="ECO:0000256" key="1">
    <source>
        <dbReference type="ARBA" id="ARBA00022723"/>
    </source>
</evidence>
<dbReference type="FunFam" id="3.30.160.60:FF:000007">
    <property type="entry name" value="Basic krueppel-like factor 3"/>
    <property type="match status" value="1"/>
</dbReference>
<keyword evidence="8" id="KW-1185">Reference proteome</keyword>
<dbReference type="Proteomes" id="UP000094527">
    <property type="component" value="Unassembled WGS sequence"/>
</dbReference>
<evidence type="ECO:0000256" key="3">
    <source>
        <dbReference type="ARBA" id="ARBA00022833"/>
    </source>
</evidence>
<dbReference type="STRING" id="48709.A0A1D2MBT9"/>
<dbReference type="AlphaFoldDB" id="A0A1D2MBT9"/>
<dbReference type="GO" id="GO:0000978">
    <property type="term" value="F:RNA polymerase II cis-regulatory region sequence-specific DNA binding"/>
    <property type="evidence" value="ECO:0007669"/>
    <property type="project" value="TreeGrafter"/>
</dbReference>
<dbReference type="PANTHER" id="PTHR23235">
    <property type="entry name" value="KRUEPPEL-LIKE TRANSCRIPTION FACTOR"/>
    <property type="match status" value="1"/>
</dbReference>
<dbReference type="PROSITE" id="PS50157">
    <property type="entry name" value="ZINC_FINGER_C2H2_2"/>
    <property type="match status" value="6"/>
</dbReference>
<proteinExistence type="predicted"/>
<feature type="domain" description="C2H2-type" evidence="6">
    <location>
        <begin position="113"/>
        <end position="136"/>
    </location>
</feature>
<dbReference type="PANTHER" id="PTHR23235:SF49">
    <property type="entry name" value="WILMS TUMOR PROTEIN"/>
    <property type="match status" value="1"/>
</dbReference>
<evidence type="ECO:0000259" key="6">
    <source>
        <dbReference type="PROSITE" id="PS50157"/>
    </source>
</evidence>
<keyword evidence="1" id="KW-0479">Metal-binding</keyword>
<keyword evidence="2 4" id="KW-0863">Zinc-finger</keyword>
<dbReference type="InterPro" id="IPR013087">
    <property type="entry name" value="Znf_C2H2_type"/>
</dbReference>
<feature type="region of interest" description="Disordered" evidence="5">
    <location>
        <begin position="186"/>
        <end position="217"/>
    </location>
</feature>